<dbReference type="Proteomes" id="UP000004994">
    <property type="component" value="Chromosome 12"/>
</dbReference>
<protein>
    <submittedName>
        <fullName evidence="2">Uncharacterized protein</fullName>
    </submittedName>
</protein>
<reference evidence="2" key="2">
    <citation type="submission" date="2019-01" db="UniProtKB">
        <authorList>
            <consortium name="EnsemblPlants"/>
        </authorList>
    </citation>
    <scope>IDENTIFICATION</scope>
    <source>
        <strain evidence="2">cv. Heinz 1706</strain>
    </source>
</reference>
<keyword evidence="1" id="KW-0812">Transmembrane</keyword>
<keyword evidence="1" id="KW-0472">Membrane</keyword>
<reference evidence="2" key="1">
    <citation type="journal article" date="2012" name="Nature">
        <title>The tomato genome sequence provides insights into fleshy fruit evolution.</title>
        <authorList>
            <consortium name="Tomato Genome Consortium"/>
        </authorList>
    </citation>
    <scope>NUCLEOTIDE SEQUENCE [LARGE SCALE GENOMIC DNA]</scope>
    <source>
        <strain evidence="2">cv. Heinz 1706</strain>
    </source>
</reference>
<proteinExistence type="predicted"/>
<dbReference type="PaxDb" id="4081-Solyc12g019040.1.1"/>
<organism evidence="2">
    <name type="scientific">Solanum lycopersicum</name>
    <name type="common">Tomato</name>
    <name type="synonym">Lycopersicon esculentum</name>
    <dbReference type="NCBI Taxonomy" id="4081"/>
    <lineage>
        <taxon>Eukaryota</taxon>
        <taxon>Viridiplantae</taxon>
        <taxon>Streptophyta</taxon>
        <taxon>Embryophyta</taxon>
        <taxon>Tracheophyta</taxon>
        <taxon>Spermatophyta</taxon>
        <taxon>Magnoliopsida</taxon>
        <taxon>eudicotyledons</taxon>
        <taxon>Gunneridae</taxon>
        <taxon>Pentapetalae</taxon>
        <taxon>asterids</taxon>
        <taxon>lamiids</taxon>
        <taxon>Solanales</taxon>
        <taxon>Solanaceae</taxon>
        <taxon>Solanoideae</taxon>
        <taxon>Solaneae</taxon>
        <taxon>Solanum</taxon>
        <taxon>Solanum subgen. Lycopersicon</taxon>
    </lineage>
</organism>
<evidence type="ECO:0000256" key="1">
    <source>
        <dbReference type="SAM" id="Phobius"/>
    </source>
</evidence>
<evidence type="ECO:0000313" key="2">
    <source>
        <dbReference type="EnsemblPlants" id="Solyc12g019040.2.1"/>
    </source>
</evidence>
<sequence>MYSCMKQRKSGVEKIEEDLGRARAAIWRAIRSRNYTSYKEDQNFIPSGSIYRNSFAFHQLSFIQLCIVNFFYLIFPSLCLVRHILIKSSVIQEFNYGGI</sequence>
<accession>A0A3Q7J5G3</accession>
<keyword evidence="1" id="KW-1133">Transmembrane helix</keyword>
<feature type="transmembrane region" description="Helical" evidence="1">
    <location>
        <begin position="62"/>
        <end position="81"/>
    </location>
</feature>
<dbReference type="Gramene" id="Solyc12g019040.2.1">
    <property type="protein sequence ID" value="Solyc12g019040.2.1"/>
    <property type="gene ID" value="Solyc12g019040.2"/>
</dbReference>
<dbReference type="InParanoid" id="A0A3Q7J5G3"/>
<name>A0A3Q7J5G3_SOLLC</name>
<dbReference type="AlphaFoldDB" id="A0A3Q7J5G3"/>
<dbReference type="STRING" id="4081.A0A3Q7J5G3"/>
<keyword evidence="3" id="KW-1185">Reference proteome</keyword>
<evidence type="ECO:0000313" key="3">
    <source>
        <dbReference type="Proteomes" id="UP000004994"/>
    </source>
</evidence>
<dbReference type="EnsemblPlants" id="Solyc12g019040.2.1">
    <property type="protein sequence ID" value="Solyc12g019040.2.1"/>
    <property type="gene ID" value="Solyc12g019040.2"/>
</dbReference>